<dbReference type="AlphaFoldDB" id="A0A7C8I5T2"/>
<evidence type="ECO:0000313" key="2">
    <source>
        <dbReference type="Proteomes" id="UP000481861"/>
    </source>
</evidence>
<reference evidence="1 2" key="1">
    <citation type="submission" date="2020-01" db="EMBL/GenBank/DDBJ databases">
        <authorList>
            <consortium name="DOE Joint Genome Institute"/>
            <person name="Haridas S."/>
            <person name="Albert R."/>
            <person name="Binder M."/>
            <person name="Bloem J."/>
            <person name="Labutti K."/>
            <person name="Salamov A."/>
            <person name="Andreopoulos B."/>
            <person name="Baker S.E."/>
            <person name="Barry K."/>
            <person name="Bills G."/>
            <person name="Bluhm B.H."/>
            <person name="Cannon C."/>
            <person name="Castanera R."/>
            <person name="Culley D.E."/>
            <person name="Daum C."/>
            <person name="Ezra D."/>
            <person name="Gonzalez J.B."/>
            <person name="Henrissat B."/>
            <person name="Kuo A."/>
            <person name="Liang C."/>
            <person name="Lipzen A."/>
            <person name="Lutzoni F."/>
            <person name="Magnuson J."/>
            <person name="Mondo S."/>
            <person name="Nolan M."/>
            <person name="Ohm R."/>
            <person name="Pangilinan J."/>
            <person name="Park H.-J.H."/>
            <person name="Ramirez L."/>
            <person name="Alfaro M."/>
            <person name="Sun H."/>
            <person name="Tritt A."/>
            <person name="Yoshinaga Y."/>
            <person name="Zwiers L.-H.L."/>
            <person name="Turgeon B.G."/>
            <person name="Goodwin S.B."/>
            <person name="Spatafora J.W."/>
            <person name="Crous P.W."/>
            <person name="Grigoriev I.V."/>
        </authorList>
    </citation>
    <scope>NUCLEOTIDE SEQUENCE [LARGE SCALE GENOMIC DNA]</scope>
    <source>
        <strain evidence="1 2">CBS 611.86</strain>
    </source>
</reference>
<proteinExistence type="predicted"/>
<protein>
    <submittedName>
        <fullName evidence="1">Uncharacterized protein</fullName>
    </submittedName>
</protein>
<sequence length="159" mass="17810">MTTVMKSRSLAVDNEARIRLRRNTLHRVQVRSESSQGRGRPVRSRALGCCILGTVQSVPASSQPSHTCVSIMVMTRCGKERSRHDDRSPPALGSFGLGGHPTYEVFYLPLWKSIFIATTCFLSCRLLCTYISIDMMAWKRTNIFLCTPAFVGSRNITHT</sequence>
<comment type="caution">
    <text evidence="1">The sequence shown here is derived from an EMBL/GenBank/DDBJ whole genome shotgun (WGS) entry which is preliminary data.</text>
</comment>
<dbReference type="EMBL" id="JAADJZ010000021">
    <property type="protein sequence ID" value="KAF2867973.1"/>
    <property type="molecule type" value="Genomic_DNA"/>
</dbReference>
<name>A0A7C8I5T2_9PLEO</name>
<dbReference type="Proteomes" id="UP000481861">
    <property type="component" value="Unassembled WGS sequence"/>
</dbReference>
<organism evidence="1 2">
    <name type="scientific">Massariosphaeria phaeospora</name>
    <dbReference type="NCBI Taxonomy" id="100035"/>
    <lineage>
        <taxon>Eukaryota</taxon>
        <taxon>Fungi</taxon>
        <taxon>Dikarya</taxon>
        <taxon>Ascomycota</taxon>
        <taxon>Pezizomycotina</taxon>
        <taxon>Dothideomycetes</taxon>
        <taxon>Pleosporomycetidae</taxon>
        <taxon>Pleosporales</taxon>
        <taxon>Pleosporales incertae sedis</taxon>
        <taxon>Massariosphaeria</taxon>
    </lineage>
</organism>
<gene>
    <name evidence="1" type="ORF">BDV95DRAFT_166479</name>
</gene>
<keyword evidence="2" id="KW-1185">Reference proteome</keyword>
<accession>A0A7C8I5T2</accession>
<evidence type="ECO:0000313" key="1">
    <source>
        <dbReference type="EMBL" id="KAF2867973.1"/>
    </source>
</evidence>